<dbReference type="Proteomes" id="UP001565368">
    <property type="component" value="Unassembled WGS sequence"/>
</dbReference>
<proteinExistence type="predicted"/>
<feature type="compositionally biased region" description="Basic and acidic residues" evidence="1">
    <location>
        <begin position="122"/>
        <end position="133"/>
    </location>
</feature>
<protein>
    <submittedName>
        <fullName evidence="2">Uncharacterized protein</fullName>
    </submittedName>
</protein>
<dbReference type="RefSeq" id="XP_069206736.1">
    <property type="nucleotide sequence ID" value="XM_069354665.1"/>
</dbReference>
<name>A0ABR3PXA2_9TREE</name>
<evidence type="ECO:0000256" key="1">
    <source>
        <dbReference type="SAM" id="MobiDB-lite"/>
    </source>
</evidence>
<organism evidence="2 3">
    <name type="scientific">Vanrija albida</name>
    <dbReference type="NCBI Taxonomy" id="181172"/>
    <lineage>
        <taxon>Eukaryota</taxon>
        <taxon>Fungi</taxon>
        <taxon>Dikarya</taxon>
        <taxon>Basidiomycota</taxon>
        <taxon>Agaricomycotina</taxon>
        <taxon>Tremellomycetes</taxon>
        <taxon>Trichosporonales</taxon>
        <taxon>Trichosporonaceae</taxon>
        <taxon>Vanrija</taxon>
    </lineage>
</organism>
<feature type="region of interest" description="Disordered" evidence="1">
    <location>
        <begin position="115"/>
        <end position="174"/>
    </location>
</feature>
<evidence type="ECO:0000313" key="2">
    <source>
        <dbReference type="EMBL" id="KAL1406792.1"/>
    </source>
</evidence>
<reference evidence="2 3" key="1">
    <citation type="submission" date="2023-08" db="EMBL/GenBank/DDBJ databases">
        <title>Annotated Genome Sequence of Vanrija albida AlHP1.</title>
        <authorList>
            <person name="Herzog R."/>
        </authorList>
    </citation>
    <scope>NUCLEOTIDE SEQUENCE [LARGE SCALE GENOMIC DNA]</scope>
    <source>
        <strain evidence="2 3">AlHP1</strain>
    </source>
</reference>
<comment type="caution">
    <text evidence="2">The sequence shown here is derived from an EMBL/GenBank/DDBJ whole genome shotgun (WGS) entry which is preliminary data.</text>
</comment>
<feature type="compositionally biased region" description="Low complexity" evidence="1">
    <location>
        <begin position="147"/>
        <end position="156"/>
    </location>
</feature>
<dbReference type="GeneID" id="95987241"/>
<dbReference type="EMBL" id="JBBXJM010000005">
    <property type="protein sequence ID" value="KAL1406792.1"/>
    <property type="molecule type" value="Genomic_DNA"/>
</dbReference>
<sequence>MWENAVAEIQEAVRNGLAEFWIDRDFGTTEQYVFRTFLIHYLKMRHITYEAHYLCEMVRNPPAPPRAILLRTTEPLQPMYIQGIADKIAITARCRWVVGRYAELADPSVMVKTWPSLPPPKEGWDRLSDRGSDDEGGEAGSRENGSETTTDAATTPPEDDTPPEGDTPPTPPTKEELDVAYFRAAGNLPMYFRSLTVIPHGHAAPDPVTVQAGVGPLIAIPVAERSTKWYDVLDCSLRRSFNF</sequence>
<gene>
    <name evidence="2" type="ORF">Q8F55_006198</name>
</gene>
<evidence type="ECO:0000313" key="3">
    <source>
        <dbReference type="Proteomes" id="UP001565368"/>
    </source>
</evidence>
<keyword evidence="3" id="KW-1185">Reference proteome</keyword>
<accession>A0ABR3PXA2</accession>